<feature type="region of interest" description="Disordered" evidence="8">
    <location>
        <begin position="504"/>
        <end position="527"/>
    </location>
</feature>
<gene>
    <name evidence="10" type="ORF">PMKS-001475</name>
</gene>
<feature type="compositionally biased region" description="Polar residues" evidence="8">
    <location>
        <begin position="1106"/>
        <end position="1120"/>
    </location>
</feature>
<proteinExistence type="inferred from homology"/>
<dbReference type="Pfam" id="PF00069">
    <property type="entry name" value="Pkinase"/>
    <property type="match status" value="1"/>
</dbReference>
<keyword evidence="5" id="KW-0418">Kinase</keyword>
<dbReference type="SUPFAM" id="SSF56112">
    <property type="entry name" value="Protein kinase-like (PK-like)"/>
    <property type="match status" value="1"/>
</dbReference>
<feature type="compositionally biased region" description="Low complexity" evidence="8">
    <location>
        <begin position="8"/>
        <end position="24"/>
    </location>
</feature>
<dbReference type="PANTHER" id="PTHR11584:SF369">
    <property type="entry name" value="MITOGEN-ACTIVATED PROTEIN KINASE KINASE KINASE 19-RELATED"/>
    <property type="match status" value="1"/>
</dbReference>
<feature type="compositionally biased region" description="Basic and acidic residues" evidence="8">
    <location>
        <begin position="1346"/>
        <end position="1356"/>
    </location>
</feature>
<feature type="compositionally biased region" description="Low complexity" evidence="8">
    <location>
        <begin position="1285"/>
        <end position="1298"/>
    </location>
</feature>
<feature type="region of interest" description="Disordered" evidence="8">
    <location>
        <begin position="1276"/>
        <end position="1300"/>
    </location>
</feature>
<organism evidence="10 11">
    <name type="scientific">Pichia membranifaciens</name>
    <dbReference type="NCBI Taxonomy" id="4926"/>
    <lineage>
        <taxon>Eukaryota</taxon>
        <taxon>Fungi</taxon>
        <taxon>Dikarya</taxon>
        <taxon>Ascomycota</taxon>
        <taxon>Saccharomycotina</taxon>
        <taxon>Pichiomycetes</taxon>
        <taxon>Pichiales</taxon>
        <taxon>Pichiaceae</taxon>
        <taxon>Pichia</taxon>
    </lineage>
</organism>
<evidence type="ECO:0000256" key="2">
    <source>
        <dbReference type="ARBA" id="ARBA00022527"/>
    </source>
</evidence>
<dbReference type="Gene3D" id="1.10.510.10">
    <property type="entry name" value="Transferase(Phosphotransferase) domain 1"/>
    <property type="match status" value="1"/>
</dbReference>
<feature type="compositionally biased region" description="Low complexity" evidence="8">
    <location>
        <begin position="31"/>
        <end position="48"/>
    </location>
</feature>
<feature type="compositionally biased region" description="Low complexity" evidence="8">
    <location>
        <begin position="183"/>
        <end position="200"/>
    </location>
</feature>
<feature type="region of interest" description="Disordered" evidence="8">
    <location>
        <begin position="1106"/>
        <end position="1241"/>
    </location>
</feature>
<dbReference type="EMBL" id="BDGI01000054">
    <property type="protein sequence ID" value="GAV28007.1"/>
    <property type="molecule type" value="Genomic_DNA"/>
</dbReference>
<evidence type="ECO:0000259" key="9">
    <source>
        <dbReference type="PROSITE" id="PS50011"/>
    </source>
</evidence>
<dbReference type="InterPro" id="IPR000719">
    <property type="entry name" value="Prot_kinase_dom"/>
</dbReference>
<keyword evidence="11" id="KW-1185">Reference proteome</keyword>
<feature type="compositionally biased region" description="Basic and acidic residues" evidence="8">
    <location>
        <begin position="1031"/>
        <end position="1044"/>
    </location>
</feature>
<feature type="compositionally biased region" description="Basic and acidic residues" evidence="8">
    <location>
        <begin position="1384"/>
        <end position="1397"/>
    </location>
</feature>
<keyword evidence="6 7" id="KW-0067">ATP-binding</keyword>
<feature type="compositionally biased region" description="Polar residues" evidence="8">
    <location>
        <begin position="541"/>
        <end position="556"/>
    </location>
</feature>
<keyword evidence="2" id="KW-0723">Serine/threonine-protein kinase</keyword>
<feature type="compositionally biased region" description="Low complexity" evidence="8">
    <location>
        <begin position="1490"/>
        <end position="1505"/>
    </location>
</feature>
<evidence type="ECO:0000313" key="10">
    <source>
        <dbReference type="EMBL" id="GAV28007.1"/>
    </source>
</evidence>
<evidence type="ECO:0000256" key="7">
    <source>
        <dbReference type="PROSITE-ProRule" id="PRU10141"/>
    </source>
</evidence>
<dbReference type="OrthoDB" id="266718at2759"/>
<reference evidence="10 11" key="1">
    <citation type="submission" date="2016-08" db="EMBL/GenBank/DDBJ databases">
        <title>Whole genome shotgun sequence of Pichia membranifaciens KS47-1.</title>
        <authorList>
            <person name="Konishi M."/>
            <person name="Ishida M."/>
            <person name="Arakawa T."/>
            <person name="Kato Y."/>
            <person name="Horiuchi J."/>
        </authorList>
    </citation>
    <scope>NUCLEOTIDE SEQUENCE [LARGE SCALE GENOMIC DNA]</scope>
    <source>
        <strain evidence="10 11">KS47-1</strain>
    </source>
</reference>
<dbReference type="PROSITE" id="PS00107">
    <property type="entry name" value="PROTEIN_KINASE_ATP"/>
    <property type="match status" value="1"/>
</dbReference>
<evidence type="ECO:0000313" key="11">
    <source>
        <dbReference type="Proteomes" id="UP000186136"/>
    </source>
</evidence>
<feature type="domain" description="Protein kinase" evidence="9">
    <location>
        <begin position="1643"/>
        <end position="1911"/>
    </location>
</feature>
<evidence type="ECO:0000256" key="3">
    <source>
        <dbReference type="ARBA" id="ARBA00022679"/>
    </source>
</evidence>
<evidence type="ECO:0000256" key="6">
    <source>
        <dbReference type="ARBA" id="ARBA00022840"/>
    </source>
</evidence>
<sequence>MPIPKIITPSSPQKSVKSTKSQSSANSITISPSESAKSSGSQKPSSSVPRRKKKLKLTSSRNSFLHGSPLYGEVSNKMSLLFHAAHNESSKKSNSQKHHTNSSQSFGSAPRNSTSSFNSSPVLTASSTNTPSTSDRTHQSIHSNASAASSPNSAYSAATNGSGSTQVYPNESSTTIRNDSYDSASASFTSALSTNSTANAKTDSQQSGRGRKVSACETTYQQETPDLKITSNISEQKNTDNAGIVRNDDDDEDSENDHWEEGMFENFSFENMIANRYMPLEGKRVSSDLKSTVDTDALKSRVVSEPANSKTSMVESEMTVSNESDTSSRFSPSSAPVTRKPSDNINLVRKIPPISNTLNNAKQTKSQLPLQLQPITKTHSSGSSVESPLNKNQLVKVPSAKKSTSPLAINTQISRSTPPEPAVASSPIKTDGSTSGKTSRNVSRSGSVHSRASTTSTSQRSFTHYNKSHKRSSSKSSLHDITTPKSFFKFFGSKKYSSNNLSYENNQQKHHSSHSHSNSQGSDNFSLHSVQGISPILSSGASLQQSKNNSSGSAINESIIGKNDARTRWEDHKRDSTTIPEVSQGTSETSAAIATSTRGKSQENIYMGLNTGSMPTLLPIRDEVSMDAEKRNTLTSIRTESIESLGSLKNANRFSVIPVPSSTTSSNNPSPSLYSFHHKLSRSNDPILVPSNRNSVLISSPTSLSAGTTPISANPTTIATAASSLQSTSPTAGTNLSPATHTTKKVKSFVKLGSKSIRYSRGSSSLASKSFSNRKKPPVPTSDWDTWDGHSGSFEKIGPVGRKPSPPGQTIPVVTTSNLHISDEHKKTSVQGRPSIVRLSSSSLPTLIASSDNYHALAAEQPPYKLLSEMSTPTSEAVSNSGLLSIYAAPSNSISKASLPADSTHPEYRDLNLNSKFLPKTQETSSKIMVTTNFVDYRLVNFSSASTLTMFTSVIQHMFRIKGDAQFFLTNIGSTREQLGKCLDKAALQNIWNHMSKNPEYLTLAFYVTSDNKQKSAENSTSPSKLGMPSKNDHHSSHHEKIEETSLYTTSSYTNSINSDSSYDKNLPTPQHLISTRKDSSVDYWSFKDSVERKPSLNRAISVTHSSISGESQTMTSAPSLSRKASKVSVGSGASNLASQSHSAHNSTRSSTKTLVNPSLIPASNEKLAQPPKLKGSFKVIPPQKPHVDFDNKRPTPFIKSKNLVAQRYPPPPPVTPPAIPSSTSSNQQIPAQSGADLSYSNLNSSHLANIDKPAPGFSRAARSQKKKLMISNSLRSLQRSNTQGSLLSTKSSSSGVSIDPFSENKISFTNFESDDSISTESSDTRSENESEDGDDEFGLFAKKPKTSEPNKLEKLKIHHKNVSGDEPASSSDEDDTFELFQRPPRDLKILSKDQKDGSNMSTPKHRNFTGKDTKFDKSDLEDDSKTGNGRELYTHQRLAQNGFTPKHKKIPPELNKQNDIYNESLSSEANSTEDFNSITKSFSEDSCTSSPADSNSSLSSSLDLRPPPEVLYNNLEVFFPKADLDRIIIDEAPTNGAGFGRMKSIRIIAQEASRRASYRSPLQQTGNFADGNRSKIVGSTKSRNLSGIANRPAPKSSLLRRKSTKMWGQKVVEVTLNSKNKKDLQKVIPKRGKNGEFVEFAWIKGELIGIGKFGKVYVAMNVTTGDLIAVKQMNINHKFLNRRETNDIVDTFKAEVDSLKDLDHVNIVQYLGFEIKDNTYSIFLEYVSGGSIGHLLRKYGRFEEPLVKYLTLQMLEGLNYIHSKGILHRDLKADNLLLEVDGALKISDFGISKKAKDIYTSQSKLNFQGTIFWMAPEIINDTHGVGYNAKVDIWALGCVVLEMFTGERPWSRYEGEGVLYKLGKEKEAPPIKKEIRKEISRLGKSFMERCFEIDATKRPTAQQLLNDPFCVIDSDFNFADTSLGKRIHVVEEHEKENLNKRMQSMVRKL</sequence>
<name>A0A1Q2YEM2_9ASCO</name>
<dbReference type="FunFam" id="1.10.510.10:FF:000182">
    <property type="entry name" value="MAP kinase kinase kinase mkh1"/>
    <property type="match status" value="1"/>
</dbReference>
<comment type="similarity">
    <text evidence="1">Belongs to the protein kinase superfamily. STE Ser/Thr protein kinase family. MAP kinase kinase kinase subfamily.</text>
</comment>
<feature type="compositionally biased region" description="Low complexity" evidence="8">
    <location>
        <begin position="450"/>
        <end position="463"/>
    </location>
</feature>
<feature type="region of interest" description="Disordered" evidence="8">
    <location>
        <begin position="1482"/>
        <end position="1506"/>
    </location>
</feature>
<feature type="region of interest" description="Disordered" evidence="8">
    <location>
        <begin position="541"/>
        <end position="600"/>
    </location>
</feature>
<feature type="region of interest" description="Disordered" evidence="8">
    <location>
        <begin position="763"/>
        <end position="788"/>
    </location>
</feature>
<keyword evidence="4 7" id="KW-0547">Nucleotide-binding</keyword>
<feature type="compositionally biased region" description="Polar residues" evidence="8">
    <location>
        <begin position="306"/>
        <end position="336"/>
    </location>
</feature>
<dbReference type="Proteomes" id="UP000186136">
    <property type="component" value="Unassembled WGS sequence"/>
</dbReference>
<dbReference type="PROSITE" id="PS50011">
    <property type="entry name" value="PROTEIN_KINASE_DOM"/>
    <property type="match status" value="1"/>
</dbReference>
<feature type="region of interest" description="Disordered" evidence="8">
    <location>
        <begin position="84"/>
        <end position="257"/>
    </location>
</feature>
<feature type="compositionally biased region" description="Polar residues" evidence="8">
    <location>
        <begin position="159"/>
        <end position="182"/>
    </location>
</feature>
<feature type="binding site" evidence="7">
    <location>
        <position position="1672"/>
    </location>
    <ligand>
        <name>ATP</name>
        <dbReference type="ChEBI" id="CHEBI:30616"/>
    </ligand>
</feature>
<feature type="compositionally biased region" description="Polar residues" evidence="8">
    <location>
        <begin position="1132"/>
        <end position="1157"/>
    </location>
</feature>
<feature type="compositionally biased region" description="Polar residues" evidence="8">
    <location>
        <begin position="401"/>
        <end position="417"/>
    </location>
</feature>
<feature type="compositionally biased region" description="Polar residues" evidence="8">
    <location>
        <begin position="427"/>
        <end position="448"/>
    </location>
</feature>
<feature type="compositionally biased region" description="Low complexity" evidence="8">
    <location>
        <begin position="586"/>
        <end position="597"/>
    </location>
</feature>
<dbReference type="GO" id="GO:0030447">
    <property type="term" value="P:filamentous growth"/>
    <property type="evidence" value="ECO:0007669"/>
    <property type="project" value="UniProtKB-ARBA"/>
</dbReference>
<dbReference type="PROSITE" id="PS00108">
    <property type="entry name" value="PROTEIN_KINASE_ST"/>
    <property type="match status" value="1"/>
</dbReference>
<dbReference type="PANTHER" id="PTHR11584">
    <property type="entry name" value="SERINE/THREONINE PROTEIN KINASE"/>
    <property type="match status" value="1"/>
</dbReference>
<accession>A0A1Q2YEM2</accession>
<evidence type="ECO:0000256" key="1">
    <source>
        <dbReference type="ARBA" id="ARBA00006529"/>
    </source>
</evidence>
<feature type="compositionally biased region" description="Basic and acidic residues" evidence="8">
    <location>
        <begin position="563"/>
        <end position="576"/>
    </location>
</feature>
<feature type="compositionally biased region" description="Pro residues" evidence="8">
    <location>
        <begin position="1209"/>
        <end position="1220"/>
    </location>
</feature>
<feature type="region of interest" description="Disordered" evidence="8">
    <location>
        <begin position="1313"/>
        <end position="1456"/>
    </location>
</feature>
<evidence type="ECO:0000256" key="5">
    <source>
        <dbReference type="ARBA" id="ARBA00022777"/>
    </source>
</evidence>
<comment type="caution">
    <text evidence="10">The sequence shown here is derived from an EMBL/GenBank/DDBJ whole genome shotgun (WGS) entry which is preliminary data.</text>
</comment>
<dbReference type="GO" id="GO:0005524">
    <property type="term" value="F:ATP binding"/>
    <property type="evidence" value="ECO:0007669"/>
    <property type="project" value="UniProtKB-UniRule"/>
</dbReference>
<feature type="compositionally biased region" description="Polar residues" evidence="8">
    <location>
        <begin position="723"/>
        <end position="741"/>
    </location>
</feature>
<feature type="compositionally biased region" description="Basic and acidic residues" evidence="8">
    <location>
        <begin position="1410"/>
        <end position="1419"/>
    </location>
</feature>
<feature type="compositionally biased region" description="Polar residues" evidence="8">
    <location>
        <begin position="354"/>
        <end position="393"/>
    </location>
</feature>
<feature type="region of interest" description="Disordered" evidence="8">
    <location>
        <begin position="1"/>
        <end position="70"/>
    </location>
</feature>
<protein>
    <recommendedName>
        <fullName evidence="9">Protein kinase domain-containing protein</fullName>
    </recommendedName>
</protein>
<evidence type="ECO:0000256" key="8">
    <source>
        <dbReference type="SAM" id="MobiDB-lite"/>
    </source>
</evidence>
<dbReference type="GO" id="GO:0004674">
    <property type="term" value="F:protein serine/threonine kinase activity"/>
    <property type="evidence" value="ECO:0007669"/>
    <property type="project" value="UniProtKB-KW"/>
</dbReference>
<feature type="region of interest" description="Disordered" evidence="8">
    <location>
        <begin position="302"/>
        <end position="479"/>
    </location>
</feature>
<feature type="compositionally biased region" description="Polar residues" evidence="8">
    <location>
        <begin position="216"/>
        <end position="241"/>
    </location>
</feature>
<feature type="region of interest" description="Disordered" evidence="8">
    <location>
        <begin position="1247"/>
        <end position="1266"/>
    </location>
</feature>
<feature type="region of interest" description="Disordered" evidence="8">
    <location>
        <begin position="723"/>
        <end position="743"/>
    </location>
</feature>
<dbReference type="InterPro" id="IPR011009">
    <property type="entry name" value="Kinase-like_dom_sf"/>
</dbReference>
<feature type="compositionally biased region" description="Low complexity" evidence="8">
    <location>
        <begin position="143"/>
        <end position="158"/>
    </location>
</feature>
<dbReference type="InterPro" id="IPR008271">
    <property type="entry name" value="Ser/Thr_kinase_AS"/>
</dbReference>
<dbReference type="InterPro" id="IPR017441">
    <property type="entry name" value="Protein_kinase_ATP_BS"/>
</dbReference>
<evidence type="ECO:0000256" key="4">
    <source>
        <dbReference type="ARBA" id="ARBA00022741"/>
    </source>
</evidence>
<feature type="compositionally biased region" description="Polar residues" evidence="8">
    <location>
        <begin position="101"/>
        <end position="134"/>
    </location>
</feature>
<dbReference type="SMART" id="SM00220">
    <property type="entry name" value="S_TKc"/>
    <property type="match status" value="1"/>
</dbReference>
<keyword evidence="3" id="KW-0808">Transferase</keyword>
<feature type="region of interest" description="Disordered" evidence="8">
    <location>
        <begin position="1015"/>
        <end position="1049"/>
    </location>
</feature>